<dbReference type="Gene3D" id="3.40.50.2020">
    <property type="match status" value="1"/>
</dbReference>
<evidence type="ECO:0008006" key="2">
    <source>
        <dbReference type="Google" id="ProtNLM"/>
    </source>
</evidence>
<sequence>MIDLQKMVPQAEEAVALDWYQDEDGYTEIGNAVHDIKYSYLNNYFSCPENEKLNYLIDMLVDQLLPFVSDCDVILPIPSFNPRHKNNPTGDLKIIYMIVTRLSEVSKVPVNFDILEKTSPNQAKTSLILATDFKSKKLPSYVNRVLLIDDLFGKGTTAKYCIDALKNNNPNIFVRFISLTKNKFGGIHKKITCTILSDGRPTNAKNKKEFIILHFKFNDIDNKVWIWEDNSRYQEVKNAYINKEIGRTFEFYMYEKQNGYWQIDDDI</sequence>
<dbReference type="CDD" id="cd06223">
    <property type="entry name" value="PRTases_typeI"/>
    <property type="match status" value="1"/>
</dbReference>
<evidence type="ECO:0000313" key="1">
    <source>
        <dbReference type="EMBL" id="VYU33409.1"/>
    </source>
</evidence>
<dbReference type="SUPFAM" id="SSF53271">
    <property type="entry name" value="PRTase-like"/>
    <property type="match status" value="1"/>
</dbReference>
<dbReference type="EMBL" id="CACRUL010000020">
    <property type="protein sequence ID" value="VYU33409.1"/>
    <property type="molecule type" value="Genomic_DNA"/>
</dbReference>
<proteinExistence type="predicted"/>
<organism evidence="1">
    <name type="scientific">Streptococcus oralis</name>
    <dbReference type="NCBI Taxonomy" id="1303"/>
    <lineage>
        <taxon>Bacteria</taxon>
        <taxon>Bacillati</taxon>
        <taxon>Bacillota</taxon>
        <taxon>Bacilli</taxon>
        <taxon>Lactobacillales</taxon>
        <taxon>Streptococcaceae</taxon>
        <taxon>Streptococcus</taxon>
    </lineage>
</organism>
<name>A0A6N3E1C1_STROR</name>
<dbReference type="InterPro" id="IPR000836">
    <property type="entry name" value="PRTase_dom"/>
</dbReference>
<protein>
    <recommendedName>
        <fullName evidence="2">Phosphoribosyltransferase</fullName>
    </recommendedName>
</protein>
<reference evidence="1" key="1">
    <citation type="submission" date="2019-11" db="EMBL/GenBank/DDBJ databases">
        <authorList>
            <person name="Feng L."/>
        </authorList>
    </citation>
    <scope>NUCLEOTIDE SEQUENCE</scope>
    <source>
        <strain evidence="1">SrubneriLFYP117</strain>
    </source>
</reference>
<dbReference type="RefSeq" id="WP_156677116.1">
    <property type="nucleotide sequence ID" value="NZ_CACRUL010000020.1"/>
</dbReference>
<gene>
    <name evidence="1" type="ORF">SRLFYP117_01662</name>
</gene>
<dbReference type="AlphaFoldDB" id="A0A6N3E1C1"/>
<accession>A0A6N3E1C1</accession>
<dbReference type="InterPro" id="IPR029057">
    <property type="entry name" value="PRTase-like"/>
</dbReference>